<keyword evidence="4" id="KW-0560">Oxidoreductase</keyword>
<sequence>MAPPSVLIAGAGPTGLILALDLLQNGVSVRIIEKELKHRIGSRGSANPVHSNSKYKPGEVEPTTISEIAERVEATPDVPHPNTLSISQERHEEILRDHLRKLSCSVELGSELRSFEQFSDYVVAKIVRTNADGEQMEESTNFDWLAGMDGARRQHRVDPRFWHMWHVPPKFLVFRSSNFTGKVFMFAYTGRPEHLAEKDLTREEFIEEFYDVTGRGDITFGLAAWMSNWRPNLRMVDTMRTGRLFIAEDATHCHSPTGGQGLNSSVQDAANLGWKLALVQKGLAPAALLDTYSEERIRVIAQMLKPWPADPSAWKRDGDLKMLGVNYCGSSIVLEDAARAGAGASSNAYSRAAGSAVQAAYRAPDASGLVRAGPTDEPTTLFAVFRVSVHTVLLFGGDAGARAPVASVLGRLPEAAVCTVLVLPQGQTAADDGALFSAVLEDRAGHAYAGYGLTAGELAVVVVRLDGVVGAVVSNAEGIERYFQKVLV</sequence>
<comment type="caution">
    <text evidence="6">The sequence shown here is derived from an EMBL/GenBank/DDBJ whole genome shotgun (WGS) entry which is preliminary data.</text>
</comment>
<dbReference type="EMBL" id="JARKIE010000016">
    <property type="protein sequence ID" value="KAJ7701909.1"/>
    <property type="molecule type" value="Genomic_DNA"/>
</dbReference>
<gene>
    <name evidence="6" type="ORF">B0H17DRAFT_1176379</name>
</gene>
<keyword evidence="7" id="KW-1185">Reference proteome</keyword>
<dbReference type="PANTHER" id="PTHR43004:SF19">
    <property type="entry name" value="BINDING MONOOXYGENASE, PUTATIVE (JCVI)-RELATED"/>
    <property type="match status" value="1"/>
</dbReference>
<comment type="cofactor">
    <cofactor evidence="1">
        <name>FAD</name>
        <dbReference type="ChEBI" id="CHEBI:57692"/>
    </cofactor>
</comment>
<evidence type="ECO:0000256" key="4">
    <source>
        <dbReference type="ARBA" id="ARBA00023002"/>
    </source>
</evidence>
<dbReference type="Gene3D" id="3.50.50.60">
    <property type="entry name" value="FAD/NAD(P)-binding domain"/>
    <property type="match status" value="2"/>
</dbReference>
<dbReference type="Gene3D" id="3.40.30.20">
    <property type="match status" value="1"/>
</dbReference>
<dbReference type="InterPro" id="IPR036188">
    <property type="entry name" value="FAD/NAD-bd_sf"/>
</dbReference>
<dbReference type="Proteomes" id="UP001221757">
    <property type="component" value="Unassembled WGS sequence"/>
</dbReference>
<reference evidence="6" key="1">
    <citation type="submission" date="2023-03" db="EMBL/GenBank/DDBJ databases">
        <title>Massive genome expansion in bonnet fungi (Mycena s.s.) driven by repeated elements and novel gene families across ecological guilds.</title>
        <authorList>
            <consortium name="Lawrence Berkeley National Laboratory"/>
            <person name="Harder C.B."/>
            <person name="Miyauchi S."/>
            <person name="Viragh M."/>
            <person name="Kuo A."/>
            <person name="Thoen E."/>
            <person name="Andreopoulos B."/>
            <person name="Lu D."/>
            <person name="Skrede I."/>
            <person name="Drula E."/>
            <person name="Henrissat B."/>
            <person name="Morin E."/>
            <person name="Kohler A."/>
            <person name="Barry K."/>
            <person name="LaButti K."/>
            <person name="Morin E."/>
            <person name="Salamov A."/>
            <person name="Lipzen A."/>
            <person name="Mereny Z."/>
            <person name="Hegedus B."/>
            <person name="Baldrian P."/>
            <person name="Stursova M."/>
            <person name="Weitz H."/>
            <person name="Taylor A."/>
            <person name="Grigoriev I.V."/>
            <person name="Nagy L.G."/>
            <person name="Martin F."/>
            <person name="Kauserud H."/>
        </authorList>
    </citation>
    <scope>NUCLEOTIDE SEQUENCE</scope>
    <source>
        <strain evidence="6">CBHHK067</strain>
    </source>
</reference>
<dbReference type="GO" id="GO:0016709">
    <property type="term" value="F:oxidoreductase activity, acting on paired donors, with incorporation or reduction of molecular oxygen, NAD(P)H as one donor, and incorporation of one atom of oxygen"/>
    <property type="evidence" value="ECO:0007669"/>
    <property type="project" value="UniProtKB-ARBA"/>
</dbReference>
<dbReference type="AlphaFoldDB" id="A0AAD7DZJ9"/>
<dbReference type="InterPro" id="IPR002938">
    <property type="entry name" value="FAD-bd"/>
</dbReference>
<dbReference type="PANTHER" id="PTHR43004">
    <property type="entry name" value="TRK SYSTEM POTASSIUM UPTAKE PROTEIN"/>
    <property type="match status" value="1"/>
</dbReference>
<evidence type="ECO:0000313" key="7">
    <source>
        <dbReference type="Proteomes" id="UP001221757"/>
    </source>
</evidence>
<keyword evidence="2" id="KW-0285">Flavoprotein</keyword>
<feature type="domain" description="FAD-binding" evidence="5">
    <location>
        <begin position="189"/>
        <end position="304"/>
    </location>
</feature>
<evidence type="ECO:0000259" key="5">
    <source>
        <dbReference type="Pfam" id="PF01494"/>
    </source>
</evidence>
<dbReference type="Pfam" id="PF01494">
    <property type="entry name" value="FAD_binding_3"/>
    <property type="match status" value="2"/>
</dbReference>
<name>A0AAD7DZJ9_MYCRO</name>
<evidence type="ECO:0000313" key="6">
    <source>
        <dbReference type="EMBL" id="KAJ7701909.1"/>
    </source>
</evidence>
<dbReference type="InterPro" id="IPR050641">
    <property type="entry name" value="RIFMO-like"/>
</dbReference>
<proteinExistence type="predicted"/>
<protein>
    <recommendedName>
        <fullName evidence="5">FAD-binding domain-containing protein</fullName>
    </recommendedName>
</protein>
<evidence type="ECO:0000256" key="3">
    <source>
        <dbReference type="ARBA" id="ARBA00022827"/>
    </source>
</evidence>
<accession>A0AAD7DZJ9</accession>
<dbReference type="SUPFAM" id="SSF51905">
    <property type="entry name" value="FAD/NAD(P)-binding domain"/>
    <property type="match status" value="1"/>
</dbReference>
<dbReference type="PRINTS" id="PR00420">
    <property type="entry name" value="RNGMNOXGNASE"/>
</dbReference>
<evidence type="ECO:0000256" key="2">
    <source>
        <dbReference type="ARBA" id="ARBA00022630"/>
    </source>
</evidence>
<dbReference type="GO" id="GO:0071949">
    <property type="term" value="F:FAD binding"/>
    <property type="evidence" value="ECO:0007669"/>
    <property type="project" value="InterPro"/>
</dbReference>
<dbReference type="Gene3D" id="3.30.70.2450">
    <property type="match status" value="1"/>
</dbReference>
<feature type="domain" description="FAD-binding" evidence="5">
    <location>
        <begin position="5"/>
        <end position="154"/>
    </location>
</feature>
<keyword evidence="3" id="KW-0274">FAD</keyword>
<dbReference type="InterPro" id="IPR038220">
    <property type="entry name" value="PHOX_C_sf"/>
</dbReference>
<organism evidence="6 7">
    <name type="scientific">Mycena rosella</name>
    <name type="common">Pink bonnet</name>
    <name type="synonym">Agaricus rosellus</name>
    <dbReference type="NCBI Taxonomy" id="1033263"/>
    <lineage>
        <taxon>Eukaryota</taxon>
        <taxon>Fungi</taxon>
        <taxon>Dikarya</taxon>
        <taxon>Basidiomycota</taxon>
        <taxon>Agaricomycotina</taxon>
        <taxon>Agaricomycetes</taxon>
        <taxon>Agaricomycetidae</taxon>
        <taxon>Agaricales</taxon>
        <taxon>Marasmiineae</taxon>
        <taxon>Mycenaceae</taxon>
        <taxon>Mycena</taxon>
    </lineage>
</organism>
<evidence type="ECO:0000256" key="1">
    <source>
        <dbReference type="ARBA" id="ARBA00001974"/>
    </source>
</evidence>